<dbReference type="Proteomes" id="UP000054144">
    <property type="component" value="Unassembled WGS sequence"/>
</dbReference>
<feature type="compositionally biased region" description="Polar residues" evidence="2">
    <location>
        <begin position="547"/>
        <end position="565"/>
    </location>
</feature>
<feature type="compositionally biased region" description="Low complexity" evidence="2">
    <location>
        <begin position="819"/>
        <end position="839"/>
    </location>
</feature>
<dbReference type="OrthoDB" id="3008370at2759"/>
<feature type="compositionally biased region" description="Polar residues" evidence="2">
    <location>
        <begin position="486"/>
        <end position="498"/>
    </location>
</feature>
<organism evidence="3 4">
    <name type="scientific">Fistulina hepatica ATCC 64428</name>
    <dbReference type="NCBI Taxonomy" id="1128425"/>
    <lineage>
        <taxon>Eukaryota</taxon>
        <taxon>Fungi</taxon>
        <taxon>Dikarya</taxon>
        <taxon>Basidiomycota</taxon>
        <taxon>Agaricomycotina</taxon>
        <taxon>Agaricomycetes</taxon>
        <taxon>Agaricomycetidae</taxon>
        <taxon>Agaricales</taxon>
        <taxon>Fistulinaceae</taxon>
        <taxon>Fistulina</taxon>
    </lineage>
</organism>
<feature type="compositionally biased region" description="Low complexity" evidence="2">
    <location>
        <begin position="789"/>
        <end position="811"/>
    </location>
</feature>
<feature type="compositionally biased region" description="Pro residues" evidence="2">
    <location>
        <begin position="427"/>
        <end position="441"/>
    </location>
</feature>
<feature type="compositionally biased region" description="Low complexity" evidence="2">
    <location>
        <begin position="454"/>
        <end position="464"/>
    </location>
</feature>
<sequence length="839" mass="88971">MDATSPDPLPIQLRVPYEQFDVPSVPPIEVQRAVYEPAAQDPLLMSGSTYVQSPPHQRRAFPFPMTFPQPVQQEPPAPAAPPASSHQSAYYYNMPDPDTSGPPAADSPYSLSLSSSSLLSKSSRTPTATPRTAEGLTRSEMQKLNAIKEATGLAEFQRKLKHMREIVEHERKRADNADGNVKLVLAHLKRINAERLAAQARAIKAREELSLYRIQLERANAEIRRAQNILSALEGQRTKAEVAATHSRTEARKLELERLIIIATEKGRLKGFEEGLREGRDAFQSDTSSMTGLYTPGDGTSIEDSVAGQLTALSDLLEPGPQDERDLDSPPVLPPVAQALQTPFAPPPPPDHPAPPEADVSISSRVLAQAPVSPEPTTSMLDPEPIAVSVSATSRQAHTIPPDTFIPNMDADGIMRIPTPHQFTPQALPPTDLPPTVPAEPPYHERHRRRRASSTESSSTEMSQMSLLRIPADAAPQRSTLTPISEHTYMGSTSTSPIPGTPAALTRQSSNVTSRSPAPGTPALQQLAPPRTYAPPRSSSDSDTSSLRRPNQQQDPNSAVSSKSSVYDIHIVPPSAPETGPNTPVGPVVPGMLSPEFANRPLPPVNAPPPAAAAADATSAPVELSTWELPPGFQPIAMSPGTVKLQLDPVAATSGSPNTEPVIPDERTRFESRVHQDPTSSESGIRSDSDVDTLTTQPQDLDRAARRKSTGKRVAPSTLGMATPYTAAGVALPPSTIATPHTGADITLSSSTIASPRTAAGVVLPPSTVVPGQMSADSVAKAADGLLPSSTAGTRRSSVSRASSSATRAAAVPLPMSTPGSARSSRAPSRSSRAGSRLK</sequence>
<feature type="compositionally biased region" description="Pro residues" evidence="2">
    <location>
        <begin position="344"/>
        <end position="356"/>
    </location>
</feature>
<gene>
    <name evidence="3" type="ORF">FISHEDRAFT_77210</name>
</gene>
<evidence type="ECO:0000313" key="3">
    <source>
        <dbReference type="EMBL" id="KIY44801.1"/>
    </source>
</evidence>
<feature type="region of interest" description="Disordered" evidence="2">
    <location>
        <begin position="316"/>
        <end position="360"/>
    </location>
</feature>
<feature type="coiled-coil region" evidence="1">
    <location>
        <begin position="153"/>
        <end position="243"/>
    </location>
</feature>
<feature type="compositionally biased region" description="Low complexity" evidence="2">
    <location>
        <begin position="110"/>
        <end position="123"/>
    </location>
</feature>
<feature type="region of interest" description="Disordered" evidence="2">
    <location>
        <begin position="486"/>
        <end position="718"/>
    </location>
</feature>
<reference evidence="3 4" key="1">
    <citation type="journal article" date="2015" name="Fungal Genet. Biol.">
        <title>Evolution of novel wood decay mechanisms in Agaricales revealed by the genome sequences of Fistulina hepatica and Cylindrobasidium torrendii.</title>
        <authorList>
            <person name="Floudas D."/>
            <person name="Held B.W."/>
            <person name="Riley R."/>
            <person name="Nagy L.G."/>
            <person name="Koehler G."/>
            <person name="Ransdell A.S."/>
            <person name="Younus H."/>
            <person name="Chow J."/>
            <person name="Chiniquy J."/>
            <person name="Lipzen A."/>
            <person name="Tritt A."/>
            <person name="Sun H."/>
            <person name="Haridas S."/>
            <person name="LaButti K."/>
            <person name="Ohm R.A."/>
            <person name="Kues U."/>
            <person name="Blanchette R.A."/>
            <person name="Grigoriev I.V."/>
            <person name="Minto R.E."/>
            <person name="Hibbett D.S."/>
        </authorList>
    </citation>
    <scope>NUCLEOTIDE SEQUENCE [LARGE SCALE GENOMIC DNA]</scope>
    <source>
        <strain evidence="3 4">ATCC 64428</strain>
    </source>
</reference>
<feature type="region of interest" description="Disordered" evidence="2">
    <location>
        <begin position="785"/>
        <end position="839"/>
    </location>
</feature>
<feature type="compositionally biased region" description="Basic and acidic residues" evidence="2">
    <location>
        <begin position="664"/>
        <end position="676"/>
    </location>
</feature>
<keyword evidence="1" id="KW-0175">Coiled coil</keyword>
<dbReference type="AlphaFoldDB" id="A0A0D7A4J4"/>
<proteinExistence type="predicted"/>
<feature type="region of interest" description="Disordered" evidence="2">
    <location>
        <begin position="421"/>
        <end position="464"/>
    </location>
</feature>
<evidence type="ECO:0000256" key="2">
    <source>
        <dbReference type="SAM" id="MobiDB-lite"/>
    </source>
</evidence>
<feature type="region of interest" description="Disordered" evidence="2">
    <location>
        <begin position="280"/>
        <end position="301"/>
    </location>
</feature>
<evidence type="ECO:0000256" key="1">
    <source>
        <dbReference type="SAM" id="Coils"/>
    </source>
</evidence>
<feature type="compositionally biased region" description="Polar residues" evidence="2">
    <location>
        <begin position="46"/>
        <end position="55"/>
    </location>
</feature>
<feature type="compositionally biased region" description="Pro residues" evidence="2">
    <location>
        <begin position="601"/>
        <end position="611"/>
    </location>
</feature>
<feature type="compositionally biased region" description="Low complexity" evidence="2">
    <location>
        <begin position="577"/>
        <end position="591"/>
    </location>
</feature>
<name>A0A0D7A4J4_9AGAR</name>
<dbReference type="EMBL" id="KN882065">
    <property type="protein sequence ID" value="KIY44801.1"/>
    <property type="molecule type" value="Genomic_DNA"/>
</dbReference>
<feature type="compositionally biased region" description="Polar residues" evidence="2">
    <location>
        <begin position="677"/>
        <end position="699"/>
    </location>
</feature>
<protein>
    <submittedName>
        <fullName evidence="3">Uncharacterized protein</fullName>
    </submittedName>
</protein>
<accession>A0A0D7A4J4</accession>
<feature type="compositionally biased region" description="Low complexity" evidence="2">
    <location>
        <begin position="612"/>
        <end position="621"/>
    </location>
</feature>
<feature type="compositionally biased region" description="Polar residues" evidence="2">
    <location>
        <begin position="506"/>
        <end position="516"/>
    </location>
</feature>
<keyword evidence="4" id="KW-1185">Reference proteome</keyword>
<evidence type="ECO:0000313" key="4">
    <source>
        <dbReference type="Proteomes" id="UP000054144"/>
    </source>
</evidence>
<feature type="region of interest" description="Disordered" evidence="2">
    <location>
        <begin position="46"/>
        <end position="136"/>
    </location>
</feature>